<keyword evidence="1" id="KW-0472">Membrane</keyword>
<gene>
    <name evidence="2" type="ORF">SAMN05216210_2866</name>
</gene>
<name>A0A1H2H8X2_9GAMM</name>
<reference evidence="3" key="1">
    <citation type="submission" date="2016-10" db="EMBL/GenBank/DDBJ databases">
        <authorList>
            <person name="Varghese N."/>
            <person name="Submissions S."/>
        </authorList>
    </citation>
    <scope>NUCLEOTIDE SEQUENCE [LARGE SCALE GENOMIC DNA]</scope>
    <source>
        <strain evidence="3">CECT 8338</strain>
    </source>
</reference>
<feature type="transmembrane region" description="Helical" evidence="1">
    <location>
        <begin position="20"/>
        <end position="47"/>
    </location>
</feature>
<sequence length="57" mass="6233">MADNDELNRQHSKGAEARAFAFITVFLFPLLAVALVGGYGFVIWMMHTFIGPPGPPL</sequence>
<dbReference type="EMBL" id="LT629787">
    <property type="protein sequence ID" value="SDU28331.1"/>
    <property type="molecule type" value="Genomic_DNA"/>
</dbReference>
<keyword evidence="3" id="KW-1185">Reference proteome</keyword>
<dbReference type="Pfam" id="PF06796">
    <property type="entry name" value="NapE"/>
    <property type="match status" value="1"/>
</dbReference>
<dbReference type="InterPro" id="IPR010649">
    <property type="entry name" value="NapE_TorE"/>
</dbReference>
<dbReference type="Proteomes" id="UP000243924">
    <property type="component" value="Chromosome I"/>
</dbReference>
<keyword evidence="1" id="KW-0812">Transmembrane</keyword>
<protein>
    <submittedName>
        <fullName evidence="2">Periplasmic nitrate reductase subunit NapE</fullName>
    </submittedName>
</protein>
<evidence type="ECO:0000313" key="3">
    <source>
        <dbReference type="Proteomes" id="UP000243924"/>
    </source>
</evidence>
<organism evidence="2 3">
    <name type="scientific">Halopseudomonas salegens</name>
    <dbReference type="NCBI Taxonomy" id="1434072"/>
    <lineage>
        <taxon>Bacteria</taxon>
        <taxon>Pseudomonadati</taxon>
        <taxon>Pseudomonadota</taxon>
        <taxon>Gammaproteobacteria</taxon>
        <taxon>Pseudomonadales</taxon>
        <taxon>Pseudomonadaceae</taxon>
        <taxon>Halopseudomonas</taxon>
    </lineage>
</organism>
<evidence type="ECO:0000313" key="2">
    <source>
        <dbReference type="EMBL" id="SDU28331.1"/>
    </source>
</evidence>
<dbReference type="STRING" id="1434072.SAMN05216210_2866"/>
<accession>A0A1H2H8X2</accession>
<keyword evidence="1" id="KW-1133">Transmembrane helix</keyword>
<dbReference type="AlphaFoldDB" id="A0A1H2H8X2"/>
<dbReference type="RefSeq" id="WP_092388059.1">
    <property type="nucleotide sequence ID" value="NZ_LT629787.1"/>
</dbReference>
<proteinExistence type="predicted"/>
<evidence type="ECO:0000256" key="1">
    <source>
        <dbReference type="SAM" id="Phobius"/>
    </source>
</evidence>